<keyword evidence="2" id="KW-0472">Membrane</keyword>
<feature type="region of interest" description="Disordered" evidence="1">
    <location>
        <begin position="101"/>
        <end position="123"/>
    </location>
</feature>
<evidence type="ECO:0000256" key="1">
    <source>
        <dbReference type="SAM" id="MobiDB-lite"/>
    </source>
</evidence>
<dbReference type="Proteomes" id="UP001139485">
    <property type="component" value="Unassembled WGS sequence"/>
</dbReference>
<keyword evidence="2" id="KW-1133">Transmembrane helix</keyword>
<evidence type="ECO:0000256" key="2">
    <source>
        <dbReference type="SAM" id="Phobius"/>
    </source>
</evidence>
<dbReference type="AlphaFoldDB" id="A0A9X2D7I2"/>
<comment type="caution">
    <text evidence="3">The sequence shown here is derived from an EMBL/GenBank/DDBJ whole genome shotgun (WGS) entry which is preliminary data.</text>
</comment>
<protein>
    <submittedName>
        <fullName evidence="3">Uncharacterized protein</fullName>
    </submittedName>
</protein>
<proteinExistence type="predicted"/>
<reference evidence="3" key="1">
    <citation type="submission" date="2022-05" db="EMBL/GenBank/DDBJ databases">
        <authorList>
            <person name="Tuo L."/>
        </authorList>
    </citation>
    <scope>NUCLEOTIDE SEQUENCE</scope>
    <source>
        <strain evidence="3">BSK12Z-4</strain>
    </source>
</reference>
<organism evidence="3 4">
    <name type="scientific">Nocardioides bruguierae</name>
    <dbReference type="NCBI Taxonomy" id="2945102"/>
    <lineage>
        <taxon>Bacteria</taxon>
        <taxon>Bacillati</taxon>
        <taxon>Actinomycetota</taxon>
        <taxon>Actinomycetes</taxon>
        <taxon>Propionibacteriales</taxon>
        <taxon>Nocardioidaceae</taxon>
        <taxon>Nocardioides</taxon>
    </lineage>
</organism>
<dbReference type="EMBL" id="JAMOIL010000009">
    <property type="protein sequence ID" value="MCM0620252.1"/>
    <property type="molecule type" value="Genomic_DNA"/>
</dbReference>
<keyword evidence="4" id="KW-1185">Reference proteome</keyword>
<evidence type="ECO:0000313" key="4">
    <source>
        <dbReference type="Proteomes" id="UP001139485"/>
    </source>
</evidence>
<gene>
    <name evidence="3" type="ORF">M8330_08080</name>
</gene>
<feature type="transmembrane region" description="Helical" evidence="2">
    <location>
        <begin position="54"/>
        <end position="78"/>
    </location>
</feature>
<accession>A0A9X2D7I2</accession>
<evidence type="ECO:0000313" key="3">
    <source>
        <dbReference type="EMBL" id="MCM0620252.1"/>
    </source>
</evidence>
<sequence>MDSGVMDALPDRSALLAPALSARHLRSLAWSLASATILDAVALLAAISDGNDGWATATGFVLLLLVVGTAMAVVLTAVRASEERSQALQFEYATHLRDLVRGRDATTGSPAATGDLPSPPVVE</sequence>
<keyword evidence="2" id="KW-0812">Transmembrane</keyword>
<name>A0A9X2D7I2_9ACTN</name>